<evidence type="ECO:0000313" key="2">
    <source>
        <dbReference type="EMBL" id="OLP05140.1"/>
    </source>
</evidence>
<reference evidence="2 3" key="1">
    <citation type="submission" date="2017-01" db="EMBL/GenBank/DDBJ databases">
        <title>Genome sequence of Rhodoferax antarcticus ANT.BR, a psychrophilic purple nonsulfur bacterium from an Antarctic microbial mat.</title>
        <authorList>
            <person name="Baker J."/>
            <person name="Riester C."/>
            <person name="Skinner B."/>
            <person name="Newell A."/>
            <person name="Swingley W."/>
            <person name="Madigan M."/>
            <person name="Jung D."/>
            <person name="Asao M."/>
            <person name="Chen M."/>
            <person name="Loughlin P."/>
            <person name="Pan H."/>
            <person name="Lin S."/>
            <person name="Li N."/>
            <person name="Shaw J."/>
            <person name="Prado M."/>
            <person name="Sherman C."/>
            <person name="Li X."/>
            <person name="Tang J."/>
            <person name="Blankenship R."/>
            <person name="Zhao T."/>
            <person name="Touchman J."/>
            <person name="Sattley M."/>
        </authorList>
    </citation>
    <scope>NUCLEOTIDE SEQUENCE [LARGE SCALE GENOMIC DNA]</scope>
    <source>
        <strain evidence="2 3">ANT.BR</strain>
    </source>
</reference>
<dbReference type="Pfam" id="PF13191">
    <property type="entry name" value="AAA_16"/>
    <property type="match status" value="1"/>
</dbReference>
<evidence type="ECO:0000313" key="3">
    <source>
        <dbReference type="Proteomes" id="UP000185911"/>
    </source>
</evidence>
<dbReference type="SUPFAM" id="SSF52540">
    <property type="entry name" value="P-loop containing nucleoside triphosphate hydrolases"/>
    <property type="match status" value="1"/>
</dbReference>
<dbReference type="AlphaFoldDB" id="A0A1Q8YBF8"/>
<dbReference type="Proteomes" id="UP000185911">
    <property type="component" value="Unassembled WGS sequence"/>
</dbReference>
<keyword evidence="3" id="KW-1185">Reference proteome</keyword>
<evidence type="ECO:0000259" key="1">
    <source>
        <dbReference type="Pfam" id="PF13191"/>
    </source>
</evidence>
<protein>
    <submittedName>
        <fullName evidence="2">Serine/threonine protein kinase</fullName>
    </submittedName>
</protein>
<dbReference type="EMBL" id="MSYM01000018">
    <property type="protein sequence ID" value="OLP05140.1"/>
    <property type="molecule type" value="Genomic_DNA"/>
</dbReference>
<sequence>MVPELEVLLGPQPAVSELGLIETQIRLRSLLVGMVRQIAAAEHPLVLFLDDLQWADQPSLEFIGALLEESDLNGLMLIGAYRDNEVDAAHPLMRLLRPLRQPTAPGTGEPPTVLHLDNLTVVDLTDLLSDMLHTPSGAVQPLAAALYAKTEGNIFFAVEYLNALIGKEPYSPMPKADCGAGTRRLSWPGR</sequence>
<dbReference type="PANTHER" id="PTHR43642:SF1">
    <property type="entry name" value="HYBRID SIGNAL TRANSDUCTION HISTIDINE KINASE G"/>
    <property type="match status" value="1"/>
</dbReference>
<proteinExistence type="predicted"/>
<name>A0A1Q8YBF8_9BURK</name>
<dbReference type="InterPro" id="IPR027417">
    <property type="entry name" value="P-loop_NTPase"/>
</dbReference>
<gene>
    <name evidence="2" type="ORF">BLL52_3960</name>
</gene>
<feature type="domain" description="Orc1-like AAA ATPase" evidence="1">
    <location>
        <begin position="15"/>
        <end position="78"/>
    </location>
</feature>
<keyword evidence="2" id="KW-0808">Transferase</keyword>
<dbReference type="STRING" id="81479.RA876_13570"/>
<dbReference type="PANTHER" id="PTHR43642">
    <property type="entry name" value="HYBRID SIGNAL TRANSDUCTION HISTIDINE KINASE G"/>
    <property type="match status" value="1"/>
</dbReference>
<dbReference type="GO" id="GO:0004674">
    <property type="term" value="F:protein serine/threonine kinase activity"/>
    <property type="evidence" value="ECO:0007669"/>
    <property type="project" value="UniProtKB-KW"/>
</dbReference>
<keyword evidence="2" id="KW-0723">Serine/threonine-protein kinase</keyword>
<keyword evidence="2" id="KW-0418">Kinase</keyword>
<dbReference type="InterPro" id="IPR041664">
    <property type="entry name" value="AAA_16"/>
</dbReference>
<accession>A0A1Q8YBF8</accession>
<comment type="caution">
    <text evidence="2">The sequence shown here is derived from an EMBL/GenBank/DDBJ whole genome shotgun (WGS) entry which is preliminary data.</text>
</comment>
<dbReference type="InterPro" id="IPR053159">
    <property type="entry name" value="Hybrid_Histidine_Kinase"/>
</dbReference>
<organism evidence="2 3">
    <name type="scientific">Rhodoferax antarcticus ANT.BR</name>
    <dbReference type="NCBI Taxonomy" id="1111071"/>
    <lineage>
        <taxon>Bacteria</taxon>
        <taxon>Pseudomonadati</taxon>
        <taxon>Pseudomonadota</taxon>
        <taxon>Betaproteobacteria</taxon>
        <taxon>Burkholderiales</taxon>
        <taxon>Comamonadaceae</taxon>
        <taxon>Rhodoferax</taxon>
    </lineage>
</organism>